<evidence type="ECO:0000313" key="1">
    <source>
        <dbReference type="EMBL" id="PWN51052.1"/>
    </source>
</evidence>
<accession>A0ACD0NZ61</accession>
<protein>
    <submittedName>
        <fullName evidence="1">Ras-domain-containing protein</fullName>
    </submittedName>
</protein>
<dbReference type="EMBL" id="KZ819875">
    <property type="protein sequence ID" value="PWN51052.1"/>
    <property type="molecule type" value="Genomic_DNA"/>
</dbReference>
<name>A0ACD0NZ61_9BASI</name>
<reference evidence="1 2" key="1">
    <citation type="journal article" date="2018" name="Mol. Biol. Evol.">
        <title>Broad Genomic Sampling Reveals a Smut Pathogenic Ancestry of the Fungal Clade Ustilaginomycotina.</title>
        <authorList>
            <person name="Kijpornyongpan T."/>
            <person name="Mondo S.J."/>
            <person name="Barry K."/>
            <person name="Sandor L."/>
            <person name="Lee J."/>
            <person name="Lipzen A."/>
            <person name="Pangilinan J."/>
            <person name="LaButti K."/>
            <person name="Hainaut M."/>
            <person name="Henrissat B."/>
            <person name="Grigoriev I.V."/>
            <person name="Spatafora J.W."/>
            <person name="Aime M.C."/>
        </authorList>
    </citation>
    <scope>NUCLEOTIDE SEQUENCE [LARGE SCALE GENOMIC DNA]</scope>
    <source>
        <strain evidence="1 2">SA 807</strain>
    </source>
</reference>
<gene>
    <name evidence="1" type="ORF">IE53DRAFT_368398</name>
</gene>
<evidence type="ECO:0000313" key="2">
    <source>
        <dbReference type="Proteomes" id="UP000245626"/>
    </source>
</evidence>
<dbReference type="Proteomes" id="UP000245626">
    <property type="component" value="Unassembled WGS sequence"/>
</dbReference>
<keyword evidence="2" id="KW-1185">Reference proteome</keyword>
<sequence>MPSAGPSGTKLTGEMTPFPSAEPLSVPSSPDLSLRGKASALSGSKDLDQVSTEPNGFATKPKRSSRVLKGGIAAASSSPGGAACTERYHRPRLQSLNNATPASPSLSDLNSVNAHLYSSAFSGQGKPTAGDAISSLQPIVAAGGLSDDVKSDARSKRRSFQKVPGAVSGSSTSPKKSIGGMSARLDTFGTDGDDYLSSLDKGIGSSLGIGRGSFEAQLNRSRSGKASANTGAQLRRSRTVAAGIESFSSMEPNENFAIPGRSGLPASRNMLPSSTSLSRDSPGGLGTRRKTVSNLAPDGSLAGTGARMVGYSAHQQHSHNLSVGGLSVSGNHVHSHMRDRPNLQNNQLEAKVVILGTQGVGKTSLVHRYTSGQFSASSIPSTIGASFLTKKLVVEGVKVRLQLWDTAGQERFRSMAPMYYRGSNAAVIVYDITSESSFMDIKTWIEELRKNMSSDLVVHIVGAKLDLAPFKRAVDLDFARRMVSSWIEGWKGLGGVLGQSSLSDAVLYSSSDRTPPDSPGIRQGNDSSSPIRSSRLAGLGSLAKGSASRLANFPRGTSPPSGALSSGSGSNSGGSDPGQVSGRRGSAEDDHFQPYSHSVHFHLPSKGPQSIQTCWENVEISEVSAKDDEGIEDVFLSITRKLVEKKALIERERVARERDSIILGDGDWDSAPGGNGHRESANADNSWGCCT</sequence>
<organism evidence="1 2">
    <name type="scientific">Violaceomyces palustris</name>
    <dbReference type="NCBI Taxonomy" id="1673888"/>
    <lineage>
        <taxon>Eukaryota</taxon>
        <taxon>Fungi</taxon>
        <taxon>Dikarya</taxon>
        <taxon>Basidiomycota</taxon>
        <taxon>Ustilaginomycotina</taxon>
        <taxon>Ustilaginomycetes</taxon>
        <taxon>Violaceomycetales</taxon>
        <taxon>Violaceomycetaceae</taxon>
        <taxon>Violaceomyces</taxon>
    </lineage>
</organism>
<proteinExistence type="predicted"/>